<evidence type="ECO:0000256" key="3">
    <source>
        <dbReference type="ARBA" id="ARBA00022475"/>
    </source>
</evidence>
<gene>
    <name evidence="9" type="ordered locus">Strop_2926</name>
</gene>
<dbReference type="InterPro" id="IPR020846">
    <property type="entry name" value="MFS_dom"/>
</dbReference>
<evidence type="ECO:0000256" key="6">
    <source>
        <dbReference type="ARBA" id="ARBA00023136"/>
    </source>
</evidence>
<protein>
    <submittedName>
        <fullName evidence="9">Major facilitator superfamily MFS_1</fullName>
    </submittedName>
</protein>
<keyword evidence="10" id="KW-1185">Reference proteome</keyword>
<dbReference type="SUPFAM" id="SSF103473">
    <property type="entry name" value="MFS general substrate transporter"/>
    <property type="match status" value="1"/>
</dbReference>
<comment type="subcellular location">
    <subcellularLocation>
        <location evidence="1">Cell membrane</location>
        <topology evidence="1">Multi-pass membrane protein</topology>
    </subcellularLocation>
</comment>
<evidence type="ECO:0000256" key="5">
    <source>
        <dbReference type="ARBA" id="ARBA00022989"/>
    </source>
</evidence>
<dbReference type="PATRIC" id="fig|369723.5.peg.3014"/>
<feature type="transmembrane region" description="Helical" evidence="7">
    <location>
        <begin position="358"/>
        <end position="379"/>
    </location>
</feature>
<dbReference type="PROSITE" id="PS50850">
    <property type="entry name" value="MFS"/>
    <property type="match status" value="1"/>
</dbReference>
<feature type="transmembrane region" description="Helical" evidence="7">
    <location>
        <begin position="400"/>
        <end position="420"/>
    </location>
</feature>
<keyword evidence="6 7" id="KW-0472">Membrane</keyword>
<feature type="transmembrane region" description="Helical" evidence="7">
    <location>
        <begin position="197"/>
        <end position="218"/>
    </location>
</feature>
<dbReference type="InterPro" id="IPR036259">
    <property type="entry name" value="MFS_trans_sf"/>
</dbReference>
<accession>A4X914</accession>
<evidence type="ECO:0000256" key="4">
    <source>
        <dbReference type="ARBA" id="ARBA00022692"/>
    </source>
</evidence>
<dbReference type="eggNOG" id="COG0477">
    <property type="taxonomic scope" value="Bacteria"/>
</dbReference>
<dbReference type="Gene3D" id="1.20.1250.20">
    <property type="entry name" value="MFS general substrate transporter like domains"/>
    <property type="match status" value="1"/>
</dbReference>
<dbReference type="Pfam" id="PF07690">
    <property type="entry name" value="MFS_1"/>
    <property type="match status" value="1"/>
</dbReference>
<feature type="transmembrane region" description="Helical" evidence="7">
    <location>
        <begin position="164"/>
        <end position="185"/>
    </location>
</feature>
<dbReference type="InterPro" id="IPR011701">
    <property type="entry name" value="MFS"/>
</dbReference>
<keyword evidence="3" id="KW-1003">Cell membrane</keyword>
<dbReference type="HOGENOM" id="CLU_000960_28_2_11"/>
<dbReference type="KEGG" id="stp:Strop_2926"/>
<keyword evidence="4 7" id="KW-0812">Transmembrane</keyword>
<feature type="transmembrane region" description="Helical" evidence="7">
    <location>
        <begin position="139"/>
        <end position="158"/>
    </location>
</feature>
<feature type="transmembrane region" description="Helical" evidence="7">
    <location>
        <begin position="81"/>
        <end position="100"/>
    </location>
</feature>
<dbReference type="EMBL" id="CP000667">
    <property type="protein sequence ID" value="ABP55364.1"/>
    <property type="molecule type" value="Genomic_DNA"/>
</dbReference>
<reference evidence="10" key="1">
    <citation type="journal article" date="2007" name="Proc. Natl. Acad. Sci. U.S.A.">
        <title>Genome sequencing reveals complex secondary metabolome in the marine actinomycete Salinispora tropica.</title>
        <authorList>
            <person name="Udwary D.W."/>
            <person name="Zeigler L."/>
            <person name="Asolkar R.N."/>
            <person name="Singan V."/>
            <person name="Lapidus A."/>
            <person name="Fenical W."/>
            <person name="Jensen P.R."/>
            <person name="Moore B.S."/>
        </authorList>
    </citation>
    <scope>NUCLEOTIDE SEQUENCE [LARGE SCALE GENOMIC DNA]</scope>
    <source>
        <strain evidence="10">ATCC BAA-916 / DSM 44818 / CNB-440</strain>
    </source>
</reference>
<dbReference type="GO" id="GO:0022857">
    <property type="term" value="F:transmembrane transporter activity"/>
    <property type="evidence" value="ECO:0007669"/>
    <property type="project" value="InterPro"/>
</dbReference>
<sequence length="516" mass="53391">MHSRSRRSSPSRRAALISLCTAATLVWLAFSNLGVALPTIANELNVNLTDMQWANNALSIACGTLLLAGGRLTDLYGHRKMLLLGLLIFGVAALATAFAPNLAGLVAGRAVMGVGSALILPATLAMIPALFERAEQPPAFAAWAAATWAGQAIGPAVGGTLTTLLGWRSLFWLTAPVVLVLYVVTKRNAPEAQQGRGRIDLIGLVTGAGAVLCLLFALTEGQQAGFNDPLIIALFGATVVFAAAFVLVELRITDPLVDLRLFRTRSFDGALIVNLTMNMSFAGTLFVLSLYLQDVRGYSAFVAGLLLVPAAGTILVFNSVGARVVTRHDARSPSVWGLVLVGVGCFAISALLPSLSVVAVIVGLLIIGVGLGLLSVPVADTIVGGPPPALAGTASGVYKTSSMLGGALGVVLLTAATTRFGRAEAAPVSTAAGLTENESNQVVNALTNSQTANAILDKLPANERSLVIDAYHQAFSDGVSTALVLGGVIAVIGAVLAGWIWPRHRKGRDTRQPQQG</sequence>
<feature type="domain" description="Major facilitator superfamily (MFS) profile" evidence="8">
    <location>
        <begin position="15"/>
        <end position="505"/>
    </location>
</feature>
<dbReference type="Proteomes" id="UP000000235">
    <property type="component" value="Chromosome"/>
</dbReference>
<dbReference type="PANTHER" id="PTHR42718:SF46">
    <property type="entry name" value="BLR6921 PROTEIN"/>
    <property type="match status" value="1"/>
</dbReference>
<dbReference type="PRINTS" id="PR01036">
    <property type="entry name" value="TCRTETB"/>
</dbReference>
<dbReference type="GO" id="GO:0005886">
    <property type="term" value="C:plasma membrane"/>
    <property type="evidence" value="ECO:0007669"/>
    <property type="project" value="UniProtKB-SubCell"/>
</dbReference>
<feature type="transmembrane region" description="Helical" evidence="7">
    <location>
        <begin position="106"/>
        <end position="127"/>
    </location>
</feature>
<dbReference type="Gene3D" id="1.20.1720.10">
    <property type="entry name" value="Multidrug resistance protein D"/>
    <property type="match status" value="1"/>
</dbReference>
<keyword evidence="5 7" id="KW-1133">Transmembrane helix</keyword>
<evidence type="ECO:0000313" key="9">
    <source>
        <dbReference type="EMBL" id="ABP55364.1"/>
    </source>
</evidence>
<dbReference type="PANTHER" id="PTHR42718">
    <property type="entry name" value="MAJOR FACILITATOR SUPERFAMILY MULTIDRUG TRANSPORTER MFSC"/>
    <property type="match status" value="1"/>
</dbReference>
<dbReference type="AlphaFoldDB" id="A4X914"/>
<dbReference type="CDD" id="cd17321">
    <property type="entry name" value="MFS_MMR_MDR_like"/>
    <property type="match status" value="1"/>
</dbReference>
<feature type="transmembrane region" description="Helical" evidence="7">
    <location>
        <begin position="482"/>
        <end position="501"/>
    </location>
</feature>
<dbReference type="RefSeq" id="WP_012014142.1">
    <property type="nucleotide sequence ID" value="NC_009380.1"/>
</dbReference>
<evidence type="ECO:0000256" key="2">
    <source>
        <dbReference type="ARBA" id="ARBA00022448"/>
    </source>
</evidence>
<feature type="transmembrane region" description="Helical" evidence="7">
    <location>
        <begin position="230"/>
        <end position="250"/>
    </location>
</feature>
<evidence type="ECO:0000313" key="10">
    <source>
        <dbReference type="Proteomes" id="UP000000235"/>
    </source>
</evidence>
<evidence type="ECO:0000259" key="8">
    <source>
        <dbReference type="PROSITE" id="PS50850"/>
    </source>
</evidence>
<feature type="transmembrane region" description="Helical" evidence="7">
    <location>
        <begin position="52"/>
        <end position="69"/>
    </location>
</feature>
<keyword evidence="2" id="KW-0813">Transport</keyword>
<proteinExistence type="predicted"/>
<evidence type="ECO:0000256" key="7">
    <source>
        <dbReference type="SAM" id="Phobius"/>
    </source>
</evidence>
<organism evidence="9 10">
    <name type="scientific">Salinispora tropica (strain ATCC BAA-916 / DSM 44818 / JCM 13857 / NBRC 105044 / CNB-440)</name>
    <dbReference type="NCBI Taxonomy" id="369723"/>
    <lineage>
        <taxon>Bacteria</taxon>
        <taxon>Bacillati</taxon>
        <taxon>Actinomycetota</taxon>
        <taxon>Actinomycetes</taxon>
        <taxon>Micromonosporales</taxon>
        <taxon>Micromonosporaceae</taxon>
        <taxon>Salinispora</taxon>
    </lineage>
</organism>
<name>A4X914_SALTO</name>
<feature type="transmembrane region" description="Helical" evidence="7">
    <location>
        <begin position="298"/>
        <end position="322"/>
    </location>
</feature>
<dbReference type="STRING" id="369723.Strop_2926"/>
<feature type="transmembrane region" description="Helical" evidence="7">
    <location>
        <begin position="334"/>
        <end position="352"/>
    </location>
</feature>
<feature type="transmembrane region" description="Helical" evidence="7">
    <location>
        <begin position="271"/>
        <end position="292"/>
    </location>
</feature>
<evidence type="ECO:0000256" key="1">
    <source>
        <dbReference type="ARBA" id="ARBA00004651"/>
    </source>
</evidence>